<evidence type="ECO:0000313" key="2">
    <source>
        <dbReference type="EMBL" id="KAA3479180.1"/>
    </source>
</evidence>
<dbReference type="Pfam" id="PF13456">
    <property type="entry name" value="RVT_3"/>
    <property type="match status" value="1"/>
</dbReference>
<dbReference type="PANTHER" id="PTHR47723:SF19">
    <property type="entry name" value="POLYNUCLEOTIDYL TRANSFERASE, RIBONUCLEASE H-LIKE SUPERFAMILY PROTEIN"/>
    <property type="match status" value="1"/>
</dbReference>
<keyword evidence="2" id="KW-0548">Nucleotidyltransferase</keyword>
<sequence length="112" mass="12125">MIVGQADTLAFHISNAAAESKEESSRTTAIKWKAPSHGWVKINSDGATTERGNWSSAGGVLSDSHGNWLAILHGLEIAWRKGYTKVIIESDNKSPVDMLRDDSLRSSSTTLV</sequence>
<organism evidence="2 3">
    <name type="scientific">Gossypium australe</name>
    <dbReference type="NCBI Taxonomy" id="47621"/>
    <lineage>
        <taxon>Eukaryota</taxon>
        <taxon>Viridiplantae</taxon>
        <taxon>Streptophyta</taxon>
        <taxon>Embryophyta</taxon>
        <taxon>Tracheophyta</taxon>
        <taxon>Spermatophyta</taxon>
        <taxon>Magnoliopsida</taxon>
        <taxon>eudicotyledons</taxon>
        <taxon>Gunneridae</taxon>
        <taxon>Pentapetalae</taxon>
        <taxon>rosids</taxon>
        <taxon>malvids</taxon>
        <taxon>Malvales</taxon>
        <taxon>Malvaceae</taxon>
        <taxon>Malvoideae</taxon>
        <taxon>Gossypium</taxon>
    </lineage>
</organism>
<dbReference type="SUPFAM" id="SSF53098">
    <property type="entry name" value="Ribonuclease H-like"/>
    <property type="match status" value="1"/>
</dbReference>
<dbReference type="OrthoDB" id="1001818at2759"/>
<dbReference type="GO" id="GO:0003964">
    <property type="term" value="F:RNA-directed DNA polymerase activity"/>
    <property type="evidence" value="ECO:0007669"/>
    <property type="project" value="UniProtKB-KW"/>
</dbReference>
<dbReference type="InterPro" id="IPR002156">
    <property type="entry name" value="RNaseH_domain"/>
</dbReference>
<accession>A0A5B6WC48</accession>
<reference evidence="3" key="1">
    <citation type="journal article" date="2019" name="Plant Biotechnol. J.">
        <title>Genome sequencing of the Australian wild diploid species Gossypium australe highlights disease resistance and delayed gland morphogenesis.</title>
        <authorList>
            <person name="Cai Y."/>
            <person name="Cai X."/>
            <person name="Wang Q."/>
            <person name="Wang P."/>
            <person name="Zhang Y."/>
            <person name="Cai C."/>
            <person name="Xu Y."/>
            <person name="Wang K."/>
            <person name="Zhou Z."/>
            <person name="Wang C."/>
            <person name="Geng S."/>
            <person name="Li B."/>
            <person name="Dong Q."/>
            <person name="Hou Y."/>
            <person name="Wang H."/>
            <person name="Ai P."/>
            <person name="Liu Z."/>
            <person name="Yi F."/>
            <person name="Sun M."/>
            <person name="An G."/>
            <person name="Cheng J."/>
            <person name="Zhang Y."/>
            <person name="Shi Q."/>
            <person name="Xie Y."/>
            <person name="Shi X."/>
            <person name="Chang Y."/>
            <person name="Huang F."/>
            <person name="Chen Y."/>
            <person name="Hong S."/>
            <person name="Mi L."/>
            <person name="Sun Q."/>
            <person name="Zhang L."/>
            <person name="Zhou B."/>
            <person name="Peng R."/>
            <person name="Zhang X."/>
            <person name="Liu F."/>
        </authorList>
    </citation>
    <scope>NUCLEOTIDE SEQUENCE [LARGE SCALE GENOMIC DNA]</scope>
    <source>
        <strain evidence="3">cv. PA1801</strain>
    </source>
</reference>
<dbReference type="AlphaFoldDB" id="A0A5B6WC48"/>
<dbReference type="InterPro" id="IPR044730">
    <property type="entry name" value="RNase_H-like_dom_plant"/>
</dbReference>
<evidence type="ECO:0000259" key="1">
    <source>
        <dbReference type="Pfam" id="PF13456"/>
    </source>
</evidence>
<dbReference type="CDD" id="cd06222">
    <property type="entry name" value="RNase_H_like"/>
    <property type="match status" value="1"/>
</dbReference>
<dbReference type="Proteomes" id="UP000325315">
    <property type="component" value="Unassembled WGS sequence"/>
</dbReference>
<comment type="caution">
    <text evidence="2">The sequence shown here is derived from an EMBL/GenBank/DDBJ whole genome shotgun (WGS) entry which is preliminary data.</text>
</comment>
<keyword evidence="3" id="KW-1185">Reference proteome</keyword>
<dbReference type="InterPro" id="IPR012337">
    <property type="entry name" value="RNaseH-like_sf"/>
</dbReference>
<protein>
    <submittedName>
        <fullName evidence="2">Reverse transcriptase</fullName>
    </submittedName>
</protein>
<dbReference type="GO" id="GO:0004523">
    <property type="term" value="F:RNA-DNA hybrid ribonuclease activity"/>
    <property type="evidence" value="ECO:0007669"/>
    <property type="project" value="InterPro"/>
</dbReference>
<feature type="domain" description="RNase H type-1" evidence="1">
    <location>
        <begin position="69"/>
        <end position="104"/>
    </location>
</feature>
<gene>
    <name evidence="2" type="ORF">EPI10_019715</name>
</gene>
<name>A0A5B6WC48_9ROSI</name>
<evidence type="ECO:0000313" key="3">
    <source>
        <dbReference type="Proteomes" id="UP000325315"/>
    </source>
</evidence>
<dbReference type="EMBL" id="SMMG02000003">
    <property type="protein sequence ID" value="KAA3479180.1"/>
    <property type="molecule type" value="Genomic_DNA"/>
</dbReference>
<keyword evidence="2" id="KW-0695">RNA-directed DNA polymerase</keyword>
<dbReference type="PANTHER" id="PTHR47723">
    <property type="entry name" value="OS05G0353850 PROTEIN"/>
    <property type="match status" value="1"/>
</dbReference>
<dbReference type="GO" id="GO:0003676">
    <property type="term" value="F:nucleic acid binding"/>
    <property type="evidence" value="ECO:0007669"/>
    <property type="project" value="InterPro"/>
</dbReference>
<dbReference type="InterPro" id="IPR053151">
    <property type="entry name" value="RNase_H-like"/>
</dbReference>
<proteinExistence type="predicted"/>
<keyword evidence="2" id="KW-0808">Transferase</keyword>